<evidence type="ECO:0000313" key="3">
    <source>
        <dbReference type="Proteomes" id="UP000694845"/>
    </source>
</evidence>
<sequence>MKYAVVVLLAAVVVLGRVGSSVGQNPIPHRPPRGFVYPYSNNCNAPVEFKAFIDLSCPDCKQAWPTFQKVAAFYSNASISVLSFEAILFPLPFHRAAFPAAQASYILRLLREAAAYPWFDYIFEHQSKYYNGATLNLTQSEIDVMLAKDISSATGISMSDILTHFKDSDPSREEEIVMWKYACSMTVSGTPTVFVNGVRVDFSLTWTLDDWRKVIDPLLEPEDVYYMRKTCPAGQKLCKYLPGKTECCLKGEFCIPNVGCRC</sequence>
<dbReference type="OrthoDB" id="37297at2759"/>
<proteinExistence type="predicted"/>
<dbReference type="PANTHER" id="PTHR33875:SF2">
    <property type="entry name" value="ACR183CP"/>
    <property type="match status" value="1"/>
</dbReference>
<name>A0A8B7XGH2_ACAPL</name>
<dbReference type="KEGG" id="aplc:110973070"/>
<dbReference type="GeneID" id="110973070"/>
<dbReference type="RefSeq" id="XP_022079227.1">
    <property type="nucleotide sequence ID" value="XM_022223535.1"/>
</dbReference>
<gene>
    <name evidence="4" type="primary">LOC110973070</name>
</gene>
<evidence type="ECO:0000313" key="4">
    <source>
        <dbReference type="RefSeq" id="XP_022079227.1"/>
    </source>
</evidence>
<feature type="domain" description="Thioredoxin-like fold" evidence="2">
    <location>
        <begin position="43"/>
        <end position="216"/>
    </location>
</feature>
<dbReference type="InterPro" id="IPR012336">
    <property type="entry name" value="Thioredoxin-like_fold"/>
</dbReference>
<reference evidence="4" key="1">
    <citation type="submission" date="2025-08" db="UniProtKB">
        <authorList>
            <consortium name="RefSeq"/>
        </authorList>
    </citation>
    <scope>IDENTIFICATION</scope>
</reference>
<dbReference type="OMA" id="NQERFWN"/>
<dbReference type="InterPro" id="IPR036249">
    <property type="entry name" value="Thioredoxin-like_sf"/>
</dbReference>
<protein>
    <submittedName>
        <fullName evidence="4">Uncharacterized protein LOC110973070</fullName>
    </submittedName>
</protein>
<dbReference type="AlphaFoldDB" id="A0A8B7XGH2"/>
<dbReference type="Gene3D" id="3.40.30.10">
    <property type="entry name" value="Glutaredoxin"/>
    <property type="match status" value="1"/>
</dbReference>
<accession>A0A8B7XGH2</accession>
<keyword evidence="1" id="KW-0732">Signal</keyword>
<dbReference type="SUPFAM" id="SSF52833">
    <property type="entry name" value="Thioredoxin-like"/>
    <property type="match status" value="1"/>
</dbReference>
<dbReference type="Pfam" id="PF13462">
    <property type="entry name" value="Thioredoxin_4"/>
    <property type="match status" value="1"/>
</dbReference>
<evidence type="ECO:0000256" key="1">
    <source>
        <dbReference type="SAM" id="SignalP"/>
    </source>
</evidence>
<evidence type="ECO:0000259" key="2">
    <source>
        <dbReference type="Pfam" id="PF13462"/>
    </source>
</evidence>
<keyword evidence="3" id="KW-1185">Reference proteome</keyword>
<feature type="chain" id="PRO_5034128936" evidence="1">
    <location>
        <begin position="24"/>
        <end position="262"/>
    </location>
</feature>
<dbReference type="CDD" id="cd02972">
    <property type="entry name" value="DsbA_family"/>
    <property type="match status" value="1"/>
</dbReference>
<organism evidence="3 4">
    <name type="scientific">Acanthaster planci</name>
    <name type="common">Crown-of-thorns starfish</name>
    <dbReference type="NCBI Taxonomy" id="133434"/>
    <lineage>
        <taxon>Eukaryota</taxon>
        <taxon>Metazoa</taxon>
        <taxon>Echinodermata</taxon>
        <taxon>Eleutherozoa</taxon>
        <taxon>Asterozoa</taxon>
        <taxon>Asteroidea</taxon>
        <taxon>Valvatacea</taxon>
        <taxon>Valvatida</taxon>
        <taxon>Acanthasteridae</taxon>
        <taxon>Acanthaster</taxon>
    </lineage>
</organism>
<feature type="signal peptide" evidence="1">
    <location>
        <begin position="1"/>
        <end position="23"/>
    </location>
</feature>
<dbReference type="Proteomes" id="UP000694845">
    <property type="component" value="Unplaced"/>
</dbReference>
<dbReference type="PANTHER" id="PTHR33875">
    <property type="entry name" value="OS09G0542200 PROTEIN"/>
    <property type="match status" value="1"/>
</dbReference>